<dbReference type="GeneID" id="14893745"/>
<dbReference type="KEGG" id="eiv:EIN_340790"/>
<gene>
    <name evidence="1" type="ORF">EIN_340790</name>
</gene>
<dbReference type="Proteomes" id="UP000014680">
    <property type="component" value="Unassembled WGS sequence"/>
</dbReference>
<dbReference type="EMBL" id="KB206175">
    <property type="protein sequence ID" value="ELP94741.1"/>
    <property type="molecule type" value="Genomic_DNA"/>
</dbReference>
<evidence type="ECO:0000313" key="1">
    <source>
        <dbReference type="EMBL" id="ELP94741.1"/>
    </source>
</evidence>
<accession>A0A0A1UH57</accession>
<dbReference type="RefSeq" id="XP_004261512.1">
    <property type="nucleotide sequence ID" value="XM_004261464.1"/>
</dbReference>
<protein>
    <submittedName>
        <fullName evidence="1">Uncharacterized protein</fullName>
    </submittedName>
</protein>
<proteinExistence type="predicted"/>
<organism evidence="1 2">
    <name type="scientific">Entamoeba invadens IP1</name>
    <dbReference type="NCBI Taxonomy" id="370355"/>
    <lineage>
        <taxon>Eukaryota</taxon>
        <taxon>Amoebozoa</taxon>
        <taxon>Evosea</taxon>
        <taxon>Archamoebae</taxon>
        <taxon>Mastigamoebida</taxon>
        <taxon>Entamoebidae</taxon>
        <taxon>Entamoeba</taxon>
    </lineage>
</organism>
<keyword evidence="2" id="KW-1185">Reference proteome</keyword>
<dbReference type="OrthoDB" id="26967at2759"/>
<dbReference type="VEuPathDB" id="AmoebaDB:EIN_340790"/>
<dbReference type="AlphaFoldDB" id="A0A0A1UH57"/>
<evidence type="ECO:0000313" key="2">
    <source>
        <dbReference type="Proteomes" id="UP000014680"/>
    </source>
</evidence>
<sequence>MRDDNQFKRKTYQVSQQAILLALINKHFSIALMLPKKRAITGRQFLCVKTIKNGNDVIEIDNFVHQRMKEYNNYATSIGIPMKTITRRGENNRIVENIHILLDILVELGYHFQTKVSTGKNYSLKFDTIKSFQLGKFSFNKNTIGQKGILINSYLNNLIATNNNRGQTVIVEKNDVNIEKFLLTGF</sequence>
<reference evidence="1 2" key="1">
    <citation type="submission" date="2012-10" db="EMBL/GenBank/DDBJ databases">
        <authorList>
            <person name="Zafar N."/>
            <person name="Inman J."/>
            <person name="Hall N."/>
            <person name="Lorenzi H."/>
            <person name="Caler E."/>
        </authorList>
    </citation>
    <scope>NUCLEOTIDE SEQUENCE [LARGE SCALE GENOMIC DNA]</scope>
    <source>
        <strain evidence="1 2">IP1</strain>
    </source>
</reference>
<name>A0A0A1UH57_ENTIV</name>